<reference evidence="3" key="2">
    <citation type="submission" date="2009-12" db="EMBL/GenBank/DDBJ databases">
        <authorList>
            <person name="Madupu R."/>
            <person name="Durkin A.S."/>
            <person name="Torralba M."/>
            <person name="Methe B."/>
            <person name="Sutton G.G."/>
            <person name="Strausberg R.L."/>
            <person name="Nelson K.E."/>
        </authorList>
    </citation>
    <scope>NUCLEOTIDE SEQUENCE</scope>
    <source>
        <strain evidence="3">28L</strain>
    </source>
</reference>
<feature type="domain" description="Calcineurin-like phosphoesterase" evidence="2">
    <location>
        <begin position="168"/>
        <end position="350"/>
    </location>
</feature>
<reference evidence="5" key="1">
    <citation type="submission" date="2009-12" db="EMBL/GenBank/DDBJ databases">
        <title>Sequence of Clostridiales genomosp. BVAB3 str. UPII9-5.</title>
        <authorList>
            <person name="Madupu R."/>
            <person name="Durkin A.S."/>
            <person name="Torralba M."/>
            <person name="Methe B."/>
            <person name="Sutton G.G."/>
            <person name="Strausberg R.L."/>
            <person name="Nelson K.E."/>
        </authorList>
    </citation>
    <scope>NUCLEOTIDE SEQUENCE [LARGE SCALE GENOMIC DNA]</scope>
    <source>
        <strain evidence="5">28L</strain>
    </source>
</reference>
<proteinExistence type="predicted"/>
<evidence type="ECO:0000313" key="4">
    <source>
        <dbReference type="EMBL" id="EGL41629.1"/>
    </source>
</evidence>
<dbReference type="EMBL" id="ADGP01000021">
    <property type="protein sequence ID" value="EFD93652.1"/>
    <property type="molecule type" value="Genomic_DNA"/>
</dbReference>
<protein>
    <submittedName>
        <fullName evidence="3">Tat pathway signal sequence domain protein</fullName>
    </submittedName>
</protein>
<organism evidence="3 5">
    <name type="scientific">Megasphaera lornae</name>
    <dbReference type="NCBI Taxonomy" id="1000568"/>
    <lineage>
        <taxon>Bacteria</taxon>
        <taxon>Bacillati</taxon>
        <taxon>Bacillota</taxon>
        <taxon>Negativicutes</taxon>
        <taxon>Veillonellales</taxon>
        <taxon>Veillonellaceae</taxon>
        <taxon>Megasphaera</taxon>
    </lineage>
</organism>
<dbReference type="PANTHER" id="PTHR31302">
    <property type="entry name" value="TRANSMEMBRANE PROTEIN WITH METALLOPHOSPHOESTERASE DOMAIN-RELATED"/>
    <property type="match status" value="1"/>
</dbReference>
<keyword evidence="1" id="KW-0472">Membrane</keyword>
<feature type="transmembrane region" description="Helical" evidence="1">
    <location>
        <begin position="6"/>
        <end position="27"/>
    </location>
</feature>
<evidence type="ECO:0000256" key="1">
    <source>
        <dbReference type="SAM" id="Phobius"/>
    </source>
</evidence>
<dbReference type="Proteomes" id="UP000003242">
    <property type="component" value="Unassembled WGS sequence"/>
</dbReference>
<evidence type="ECO:0000313" key="6">
    <source>
        <dbReference type="Proteomes" id="UP000004018"/>
    </source>
</evidence>
<keyword evidence="6" id="KW-1185">Reference proteome</keyword>
<name>D3LVJ9_9FIRM</name>
<evidence type="ECO:0000259" key="2">
    <source>
        <dbReference type="Pfam" id="PF00149"/>
    </source>
</evidence>
<dbReference type="STRING" id="699218.HMPREF0889_1001"/>
<feature type="transmembrane region" description="Helical" evidence="1">
    <location>
        <begin position="39"/>
        <end position="62"/>
    </location>
</feature>
<dbReference type="InterPro" id="IPR029052">
    <property type="entry name" value="Metallo-depent_PP-like"/>
</dbReference>
<dbReference type="Pfam" id="PF00149">
    <property type="entry name" value="Metallophos"/>
    <property type="match status" value="1"/>
</dbReference>
<dbReference type="Proteomes" id="UP000004018">
    <property type="component" value="Unassembled WGS sequence"/>
</dbReference>
<dbReference type="InterPro" id="IPR004843">
    <property type="entry name" value="Calcineurin-like_PHP"/>
</dbReference>
<evidence type="ECO:0000313" key="5">
    <source>
        <dbReference type="Proteomes" id="UP000003242"/>
    </source>
</evidence>
<dbReference type="AlphaFoldDB" id="D3LVJ9"/>
<sequence length="411" mass="45774">MKGSFFVVFMISLSIGAVLTAFILEKIGHVRKLYSGKAIVFLWAFATSVFLWYAVAFPYIALHSFTGDTQLVGIVSLSVVLGLFLAAPPVGVLGMVFFFRAWRKPKGEKIGDVAGVSRREFVTRAAFAVPIVTMGAAAFCNVQGSRHLALTRHTLYFPDLPDYLNGYRIAQISDPHMGLFFRPQQLGEAMELAAYAGADRLEITGDLIDELSLLRPCRDILQEKGKLFRDGMDFCYGNHEYYRNVEKITAMLRTTGIRILKNTSYCVSAGGGVGLHDRGGNDPRSFYIGAVDFSFAKGKRFAAERRQFMERTLQSVRQEAFFILLAHHPAFIREAFAAQIPLTLCGHTHGGQIAPLAPMIRAGIFPYLRGLYSNHTSYAYVNRGTGDWLPVRILCSREVSVFELRKGKRPS</sequence>
<keyword evidence="1" id="KW-1133">Transmembrane helix</keyword>
<dbReference type="RefSeq" id="WP_007390745.1">
    <property type="nucleotide sequence ID" value="NZ_ADGP01000021.1"/>
</dbReference>
<dbReference type="EMBL" id="AFIJ01000009">
    <property type="protein sequence ID" value="EGL41629.1"/>
    <property type="molecule type" value="Genomic_DNA"/>
</dbReference>
<keyword evidence="1" id="KW-0812">Transmembrane</keyword>
<dbReference type="SUPFAM" id="SSF56300">
    <property type="entry name" value="Metallo-dependent phosphatases"/>
    <property type="match status" value="1"/>
</dbReference>
<dbReference type="PANTHER" id="PTHR31302:SF0">
    <property type="entry name" value="TRANSMEMBRANE PROTEIN WITH METALLOPHOSPHOESTERASE DOMAIN"/>
    <property type="match status" value="1"/>
</dbReference>
<feature type="transmembrane region" description="Helical" evidence="1">
    <location>
        <begin position="74"/>
        <end position="100"/>
    </location>
</feature>
<feature type="transmembrane region" description="Helical" evidence="1">
    <location>
        <begin position="121"/>
        <end position="139"/>
    </location>
</feature>
<gene>
    <name evidence="3" type="ORF">HMPREF0889_1001</name>
    <name evidence="4" type="ORF">HMPREF1039_1483</name>
</gene>
<reference evidence="4 6" key="3">
    <citation type="submission" date="2011-04" db="EMBL/GenBank/DDBJ databases">
        <authorList>
            <person name="Harkins D.M."/>
            <person name="Madupu R."/>
            <person name="Durkin A.S."/>
            <person name="Torralba M."/>
            <person name="Methe B."/>
            <person name="Sutton G.G."/>
            <person name="Nelson K.E."/>
        </authorList>
    </citation>
    <scope>NUCLEOTIDE SEQUENCE [LARGE SCALE GENOMIC DNA]</scope>
    <source>
        <strain evidence="4 6">UPII 199-6</strain>
    </source>
</reference>
<dbReference type="eggNOG" id="COG1408">
    <property type="taxonomic scope" value="Bacteria"/>
</dbReference>
<accession>D3LVJ9</accession>
<dbReference type="GO" id="GO:0016787">
    <property type="term" value="F:hydrolase activity"/>
    <property type="evidence" value="ECO:0007669"/>
    <property type="project" value="InterPro"/>
</dbReference>
<dbReference type="OrthoDB" id="9780884at2"/>
<evidence type="ECO:0000313" key="3">
    <source>
        <dbReference type="EMBL" id="EFD93652.1"/>
    </source>
</evidence>
<dbReference type="Gene3D" id="3.60.21.10">
    <property type="match status" value="1"/>
</dbReference>
<comment type="caution">
    <text evidence="3">The sequence shown here is derived from an EMBL/GenBank/DDBJ whole genome shotgun (WGS) entry which is preliminary data.</text>
</comment>
<dbReference type="InterPro" id="IPR051158">
    <property type="entry name" value="Metallophosphoesterase_sf"/>
</dbReference>